<name>A0AAX4EXT2_9GAMM</name>
<feature type="transmembrane region" description="Helical" evidence="4">
    <location>
        <begin position="172"/>
        <end position="192"/>
    </location>
</feature>
<evidence type="ECO:0000256" key="2">
    <source>
        <dbReference type="ARBA" id="ARBA00022989"/>
    </source>
</evidence>
<dbReference type="PANTHER" id="PTHR23518:SF2">
    <property type="entry name" value="MAJOR FACILITATOR SUPERFAMILY TRANSPORTER"/>
    <property type="match status" value="1"/>
</dbReference>
<dbReference type="InterPro" id="IPR020846">
    <property type="entry name" value="MFS_dom"/>
</dbReference>
<evidence type="ECO:0000313" key="6">
    <source>
        <dbReference type="EMBL" id="WOA51837.1"/>
    </source>
</evidence>
<evidence type="ECO:0000259" key="5">
    <source>
        <dbReference type="PROSITE" id="PS50850"/>
    </source>
</evidence>
<dbReference type="RefSeq" id="WP_316392397.1">
    <property type="nucleotide sequence ID" value="NZ_CP136339.1"/>
</dbReference>
<dbReference type="Proteomes" id="UP001304423">
    <property type="component" value="Chromosome"/>
</dbReference>
<dbReference type="AlphaFoldDB" id="A0AAX4EXT2"/>
<dbReference type="PROSITE" id="PS50850">
    <property type="entry name" value="MFS"/>
    <property type="match status" value="1"/>
</dbReference>
<feature type="transmembrane region" description="Helical" evidence="4">
    <location>
        <begin position="219"/>
        <end position="239"/>
    </location>
</feature>
<dbReference type="PANTHER" id="PTHR23518">
    <property type="entry name" value="C-METHYLTRANSFERASE"/>
    <property type="match status" value="1"/>
</dbReference>
<reference evidence="6" key="1">
    <citation type="submission" date="2023-10" db="EMBL/GenBank/DDBJ databases">
        <title>Clonality and diversity in the soft rot Dickeya solani phytopathogen.</title>
        <authorList>
            <person name="Pedron J."/>
            <person name="Van Gijsegem F."/>
            <person name="Portier P."/>
            <person name="Taghouti G."/>
        </authorList>
    </citation>
    <scope>NUCLEOTIDE SEQUENCE</scope>
    <source>
        <strain evidence="6">CFBP5647</strain>
    </source>
</reference>
<dbReference type="EMBL" id="CP136339">
    <property type="protein sequence ID" value="WOA51837.1"/>
    <property type="molecule type" value="Genomic_DNA"/>
</dbReference>
<dbReference type="SUPFAM" id="SSF103473">
    <property type="entry name" value="MFS general substrate transporter"/>
    <property type="match status" value="1"/>
</dbReference>
<keyword evidence="2 4" id="KW-1133">Transmembrane helix</keyword>
<keyword evidence="1 4" id="KW-0812">Transmembrane</keyword>
<evidence type="ECO:0000256" key="1">
    <source>
        <dbReference type="ARBA" id="ARBA00022692"/>
    </source>
</evidence>
<keyword evidence="3 4" id="KW-0472">Membrane</keyword>
<evidence type="ECO:0000256" key="3">
    <source>
        <dbReference type="ARBA" id="ARBA00023136"/>
    </source>
</evidence>
<dbReference type="GO" id="GO:0022857">
    <property type="term" value="F:transmembrane transporter activity"/>
    <property type="evidence" value="ECO:0007669"/>
    <property type="project" value="InterPro"/>
</dbReference>
<organism evidence="6 7">
    <name type="scientific">Dickeya solani</name>
    <dbReference type="NCBI Taxonomy" id="1089444"/>
    <lineage>
        <taxon>Bacteria</taxon>
        <taxon>Pseudomonadati</taxon>
        <taxon>Pseudomonadota</taxon>
        <taxon>Gammaproteobacteria</taxon>
        <taxon>Enterobacterales</taxon>
        <taxon>Pectobacteriaceae</taxon>
        <taxon>Dickeya</taxon>
    </lineage>
</organism>
<dbReference type="InterPro" id="IPR036259">
    <property type="entry name" value="MFS_trans_sf"/>
</dbReference>
<dbReference type="Gene3D" id="1.20.1250.20">
    <property type="entry name" value="MFS general substrate transporter like domains"/>
    <property type="match status" value="1"/>
</dbReference>
<feature type="transmembrane region" description="Helical" evidence="4">
    <location>
        <begin position="35"/>
        <end position="54"/>
    </location>
</feature>
<evidence type="ECO:0000256" key="4">
    <source>
        <dbReference type="SAM" id="Phobius"/>
    </source>
</evidence>
<sequence length="397" mass="42046">MSLDFSTLKRIPTGVWVLGGVSLLMDISSEMIHSLLPLFMTTVLGTSVVFIGLIEGLAEATALIIKVFSGALSDYLGKRKGLALLGYGLGAVSKPLFALATSSGLVLGARLLDRVGKGIRGAPRDALVADVTPPDIRGAAFGLRQSLDTIGAFAGPLLAVVLMLLWQNDFRAIFWVAFIPGAMAIALLFFGLREPEHAGAAKRTNPIRRANLKRLSAQYWWVVGLGAVFTLARFSEAFLVLRAQQVDIPVALIPLVMVAMNLVYACSAYPFGKLSDRMDHHSLLKMGLLVLIAADVVLAVSQHWLGVIVGVALWGVHMGMTQGLLAAMVANTAPADLRGTAYGVFNLISGVALLLASLGAGILWDVWGAASTFYAGALICLITLAGMALMPRSLLSH</sequence>
<feature type="transmembrane region" description="Helical" evidence="4">
    <location>
        <begin position="251"/>
        <end position="271"/>
    </location>
</feature>
<feature type="transmembrane region" description="Helical" evidence="4">
    <location>
        <begin position="342"/>
        <end position="364"/>
    </location>
</feature>
<feature type="transmembrane region" description="Helical" evidence="4">
    <location>
        <begin position="147"/>
        <end position="166"/>
    </location>
</feature>
<gene>
    <name evidence="6" type="ORF">RXA29_18415</name>
</gene>
<protein>
    <submittedName>
        <fullName evidence="6">MFS transporter</fullName>
    </submittedName>
</protein>
<dbReference type="InterPro" id="IPR011701">
    <property type="entry name" value="MFS"/>
</dbReference>
<dbReference type="Pfam" id="PF07690">
    <property type="entry name" value="MFS_1"/>
    <property type="match status" value="1"/>
</dbReference>
<accession>A0AAX4EXT2</accession>
<feature type="transmembrane region" description="Helical" evidence="4">
    <location>
        <begin position="370"/>
        <end position="390"/>
    </location>
</feature>
<dbReference type="CDD" id="cd17370">
    <property type="entry name" value="MFS_MJ1317_like"/>
    <property type="match status" value="1"/>
</dbReference>
<evidence type="ECO:0000313" key="7">
    <source>
        <dbReference type="Proteomes" id="UP001304423"/>
    </source>
</evidence>
<feature type="domain" description="Major facilitator superfamily (MFS) profile" evidence="5">
    <location>
        <begin position="1"/>
        <end position="395"/>
    </location>
</feature>
<proteinExistence type="predicted"/>